<dbReference type="RefSeq" id="XP_024742564.1">
    <property type="nucleotide sequence ID" value="XM_024879335.1"/>
</dbReference>
<dbReference type="GeneID" id="36587412"/>
<dbReference type="Proteomes" id="UP000235371">
    <property type="component" value="Unassembled WGS sequence"/>
</dbReference>
<organism evidence="2 3">
    <name type="scientific">Hyaloscypha bicolor E</name>
    <dbReference type="NCBI Taxonomy" id="1095630"/>
    <lineage>
        <taxon>Eukaryota</taxon>
        <taxon>Fungi</taxon>
        <taxon>Dikarya</taxon>
        <taxon>Ascomycota</taxon>
        <taxon>Pezizomycotina</taxon>
        <taxon>Leotiomycetes</taxon>
        <taxon>Helotiales</taxon>
        <taxon>Hyaloscyphaceae</taxon>
        <taxon>Hyaloscypha</taxon>
        <taxon>Hyaloscypha bicolor</taxon>
    </lineage>
</organism>
<feature type="region of interest" description="Disordered" evidence="1">
    <location>
        <begin position="1"/>
        <end position="68"/>
    </location>
</feature>
<proteinExistence type="predicted"/>
<dbReference type="EMBL" id="KZ613746">
    <property type="protein sequence ID" value="PMD65660.1"/>
    <property type="molecule type" value="Genomic_DNA"/>
</dbReference>
<keyword evidence="3" id="KW-1185">Reference proteome</keyword>
<accession>A0A2J6TRL1</accession>
<evidence type="ECO:0000256" key="1">
    <source>
        <dbReference type="SAM" id="MobiDB-lite"/>
    </source>
</evidence>
<dbReference type="InParanoid" id="A0A2J6TRL1"/>
<name>A0A2J6TRL1_9HELO</name>
<protein>
    <submittedName>
        <fullName evidence="2">Uncharacterized protein</fullName>
    </submittedName>
</protein>
<dbReference type="AlphaFoldDB" id="A0A2J6TRL1"/>
<evidence type="ECO:0000313" key="3">
    <source>
        <dbReference type="Proteomes" id="UP000235371"/>
    </source>
</evidence>
<dbReference type="STRING" id="1095630.A0A2J6TRL1"/>
<reference evidence="2 3" key="1">
    <citation type="submission" date="2016-04" db="EMBL/GenBank/DDBJ databases">
        <title>A degradative enzymes factory behind the ericoid mycorrhizal symbiosis.</title>
        <authorList>
            <consortium name="DOE Joint Genome Institute"/>
            <person name="Martino E."/>
            <person name="Morin E."/>
            <person name="Grelet G."/>
            <person name="Kuo A."/>
            <person name="Kohler A."/>
            <person name="Daghino S."/>
            <person name="Barry K."/>
            <person name="Choi C."/>
            <person name="Cichocki N."/>
            <person name="Clum A."/>
            <person name="Copeland A."/>
            <person name="Hainaut M."/>
            <person name="Haridas S."/>
            <person name="Labutti K."/>
            <person name="Lindquist E."/>
            <person name="Lipzen A."/>
            <person name="Khouja H.-R."/>
            <person name="Murat C."/>
            <person name="Ohm R."/>
            <person name="Olson A."/>
            <person name="Spatafora J."/>
            <person name="Veneault-Fourrey C."/>
            <person name="Henrissat B."/>
            <person name="Grigoriev I."/>
            <person name="Martin F."/>
            <person name="Perotto S."/>
        </authorList>
    </citation>
    <scope>NUCLEOTIDE SEQUENCE [LARGE SCALE GENOMIC DNA]</scope>
    <source>
        <strain evidence="2 3">E</strain>
    </source>
</reference>
<evidence type="ECO:0000313" key="2">
    <source>
        <dbReference type="EMBL" id="PMD65660.1"/>
    </source>
</evidence>
<sequence>MSRHKLVKNLDLDDELDDFDGGGNYDDGAGGEELSEEDQGLPLIPTPPSSSPAIVPDCSWSPRIGNGG</sequence>
<gene>
    <name evidence="2" type="ORF">K444DRAFT_608232</name>
</gene>
<feature type="compositionally biased region" description="Acidic residues" evidence="1">
    <location>
        <begin position="29"/>
        <end position="39"/>
    </location>
</feature>